<dbReference type="EMBL" id="CAJNIZ010045995">
    <property type="protein sequence ID" value="CAE7736114.1"/>
    <property type="molecule type" value="Genomic_DNA"/>
</dbReference>
<dbReference type="OrthoDB" id="408063at2759"/>
<dbReference type="AlphaFoldDB" id="A0A812XHI3"/>
<evidence type="ECO:0000256" key="1">
    <source>
        <dbReference type="SAM" id="SignalP"/>
    </source>
</evidence>
<sequence>MRRHCDRRLLLVGTAYVLWRSCTGLAESFVPGETPRRAMLLALPVLGAPGAASALPQGITDPSEYLNRRKRELIPYMKQGIDYLEGHDIDERMLKFLPKMCKKMEAYAGIQSKDDAPDKTVYKLNAHVRAFEKAVKNNDKPAALEAFKKYQNDMPQGLARFDIHDPVTFEGPKV</sequence>
<evidence type="ECO:0000313" key="3">
    <source>
        <dbReference type="Proteomes" id="UP000649617"/>
    </source>
</evidence>
<feature type="signal peptide" evidence="1">
    <location>
        <begin position="1"/>
        <end position="24"/>
    </location>
</feature>
<accession>A0A812XHI3</accession>
<gene>
    <name evidence="2" type="ORF">SPIL2461_LOCUS21157</name>
</gene>
<comment type="caution">
    <text evidence="2">The sequence shown here is derived from an EMBL/GenBank/DDBJ whole genome shotgun (WGS) entry which is preliminary data.</text>
</comment>
<proteinExistence type="predicted"/>
<feature type="chain" id="PRO_5032480332" evidence="1">
    <location>
        <begin position="25"/>
        <end position="174"/>
    </location>
</feature>
<evidence type="ECO:0000313" key="2">
    <source>
        <dbReference type="EMBL" id="CAE7736114.1"/>
    </source>
</evidence>
<protein>
    <submittedName>
        <fullName evidence="2">Uncharacterized protein</fullName>
    </submittedName>
</protein>
<organism evidence="2 3">
    <name type="scientific">Symbiodinium pilosum</name>
    <name type="common">Dinoflagellate</name>
    <dbReference type="NCBI Taxonomy" id="2952"/>
    <lineage>
        <taxon>Eukaryota</taxon>
        <taxon>Sar</taxon>
        <taxon>Alveolata</taxon>
        <taxon>Dinophyceae</taxon>
        <taxon>Suessiales</taxon>
        <taxon>Symbiodiniaceae</taxon>
        <taxon>Symbiodinium</taxon>
    </lineage>
</organism>
<dbReference type="Proteomes" id="UP000649617">
    <property type="component" value="Unassembled WGS sequence"/>
</dbReference>
<keyword evidence="1" id="KW-0732">Signal</keyword>
<reference evidence="2" key="1">
    <citation type="submission" date="2021-02" db="EMBL/GenBank/DDBJ databases">
        <authorList>
            <person name="Dougan E. K."/>
            <person name="Rhodes N."/>
            <person name="Thang M."/>
            <person name="Chan C."/>
        </authorList>
    </citation>
    <scope>NUCLEOTIDE SEQUENCE</scope>
</reference>
<name>A0A812XHI3_SYMPI</name>
<keyword evidence="3" id="KW-1185">Reference proteome</keyword>